<dbReference type="PRINTS" id="PR00081">
    <property type="entry name" value="GDHRDH"/>
</dbReference>
<proteinExistence type="predicted"/>
<evidence type="ECO:0000256" key="3">
    <source>
        <dbReference type="ARBA" id="ARBA00026117"/>
    </source>
</evidence>
<protein>
    <recommendedName>
        <fullName evidence="3">2,4-dienoyl-CoA reductase [(3E)-enoyl-CoA-producing]</fullName>
        <ecNumber evidence="3">1.3.1.124</ecNumber>
    </recommendedName>
</protein>
<evidence type="ECO:0000313" key="6">
    <source>
        <dbReference type="EMBL" id="KAF9457118.1"/>
    </source>
</evidence>
<keyword evidence="7" id="KW-1185">Reference proteome</keyword>
<organism evidence="6 7">
    <name type="scientific">Collybia nuda</name>
    <dbReference type="NCBI Taxonomy" id="64659"/>
    <lineage>
        <taxon>Eukaryota</taxon>
        <taxon>Fungi</taxon>
        <taxon>Dikarya</taxon>
        <taxon>Basidiomycota</taxon>
        <taxon>Agaricomycotina</taxon>
        <taxon>Agaricomycetes</taxon>
        <taxon>Agaricomycetidae</taxon>
        <taxon>Agaricales</taxon>
        <taxon>Tricholomatineae</taxon>
        <taxon>Clitocybaceae</taxon>
        <taxon>Collybia</taxon>
    </lineage>
</organism>
<dbReference type="GO" id="GO:0009062">
    <property type="term" value="P:fatty acid catabolic process"/>
    <property type="evidence" value="ECO:0007669"/>
    <property type="project" value="InterPro"/>
</dbReference>
<evidence type="ECO:0000313" key="7">
    <source>
        <dbReference type="Proteomes" id="UP000807353"/>
    </source>
</evidence>
<keyword evidence="1" id="KW-0521">NADP</keyword>
<dbReference type="Gene3D" id="3.40.50.720">
    <property type="entry name" value="NAD(P)-binding Rossmann-like Domain"/>
    <property type="match status" value="1"/>
</dbReference>
<evidence type="ECO:0000256" key="4">
    <source>
        <dbReference type="ARBA" id="ARBA00048009"/>
    </source>
</evidence>
<dbReference type="EC" id="1.3.1.124" evidence="3"/>
<comment type="catalytic activity">
    <reaction evidence="5">
        <text>a (2E,4Z)-dienoyl-CoA + NADPH + H(+) = a 4,5-saturated-(3E)-enoyl-CoA + NADP(+)</text>
        <dbReference type="Rhea" id="RHEA:61892"/>
        <dbReference type="ChEBI" id="CHEBI:15378"/>
        <dbReference type="ChEBI" id="CHEBI:57783"/>
        <dbReference type="ChEBI" id="CHEBI:58349"/>
        <dbReference type="ChEBI" id="CHEBI:85099"/>
        <dbReference type="ChEBI" id="CHEBI:85493"/>
        <dbReference type="EC" id="1.3.1.124"/>
    </reaction>
</comment>
<comment type="caution">
    <text evidence="6">The sequence shown here is derived from an EMBL/GenBank/DDBJ whole genome shotgun (WGS) entry which is preliminary data.</text>
</comment>
<keyword evidence="2" id="KW-0560">Oxidoreductase</keyword>
<dbReference type="CDD" id="cd05369">
    <property type="entry name" value="TER_DECR_SDR_a"/>
    <property type="match status" value="1"/>
</dbReference>
<dbReference type="PANTHER" id="PTHR43296">
    <property type="entry name" value="PEROXISOMAL 2,4-DIENOYL-COA REDUCTASE"/>
    <property type="match status" value="1"/>
</dbReference>
<accession>A0A9P6CDK9</accession>
<dbReference type="GO" id="GO:0005777">
    <property type="term" value="C:peroxisome"/>
    <property type="evidence" value="ECO:0007669"/>
    <property type="project" value="TreeGrafter"/>
</dbReference>
<dbReference type="GO" id="GO:0008670">
    <property type="term" value="F:2,4-dienoyl-CoA reductase (NADPH) activity"/>
    <property type="evidence" value="ECO:0007669"/>
    <property type="project" value="InterPro"/>
</dbReference>
<gene>
    <name evidence="6" type="ORF">BDZ94DRAFT_1326505</name>
</gene>
<name>A0A9P6CDK9_9AGAR</name>
<dbReference type="PANTHER" id="PTHR43296:SF2">
    <property type="entry name" value="PEROXISOMAL 2,4-DIENOYL-COA REDUCTASE [(3E)-ENOYL-COA-PRODUCING]"/>
    <property type="match status" value="1"/>
</dbReference>
<dbReference type="InterPro" id="IPR036291">
    <property type="entry name" value="NAD(P)-bd_dom_sf"/>
</dbReference>
<dbReference type="EMBL" id="MU150386">
    <property type="protein sequence ID" value="KAF9457118.1"/>
    <property type="molecule type" value="Genomic_DNA"/>
</dbReference>
<dbReference type="InterPro" id="IPR045017">
    <property type="entry name" value="DECR2-like"/>
</dbReference>
<dbReference type="FunFam" id="3.40.50.720:FF:000084">
    <property type="entry name" value="Short-chain dehydrogenase reductase"/>
    <property type="match status" value="1"/>
</dbReference>
<dbReference type="OrthoDB" id="2136131at2759"/>
<evidence type="ECO:0000256" key="5">
    <source>
        <dbReference type="ARBA" id="ARBA00048340"/>
    </source>
</evidence>
<dbReference type="Pfam" id="PF13561">
    <property type="entry name" value="adh_short_C2"/>
    <property type="match status" value="1"/>
</dbReference>
<evidence type="ECO:0000256" key="1">
    <source>
        <dbReference type="ARBA" id="ARBA00022857"/>
    </source>
</evidence>
<dbReference type="AlphaFoldDB" id="A0A9P6CDK9"/>
<sequence length="292" mass="30741">MAPVPYVVPLVDSTAVFKPEIFKGKVLFCTGGGSGICRGMTEAVMRHGADAVIIGRKLDRLTQAAKELSDTTGRTCIPAQGDVRDPKTLRDAVTKTIEKFGRIDFVICGAAGNFLAPIAGLSENAFRTVLEIDTIGTYNTIKATIAHVRASKGSYIHVSATLHYNGTPFQAHVSAAKAGVDALSAVLAVEEGPHGVRSNVIAPGPIDGTEGMERLSVKGVADKQFAYPSGRAGHVKDIANATIFLFSDAASYITGQVLPVDGGSEHMRGTMVPYPQSVLDPASVAHMIKPRL</sequence>
<reference evidence="6" key="1">
    <citation type="submission" date="2020-11" db="EMBL/GenBank/DDBJ databases">
        <authorList>
            <consortium name="DOE Joint Genome Institute"/>
            <person name="Ahrendt S."/>
            <person name="Riley R."/>
            <person name="Andreopoulos W."/>
            <person name="Labutti K."/>
            <person name="Pangilinan J."/>
            <person name="Ruiz-Duenas F.J."/>
            <person name="Barrasa J.M."/>
            <person name="Sanchez-Garcia M."/>
            <person name="Camarero S."/>
            <person name="Miyauchi S."/>
            <person name="Serrano A."/>
            <person name="Linde D."/>
            <person name="Babiker R."/>
            <person name="Drula E."/>
            <person name="Ayuso-Fernandez I."/>
            <person name="Pacheco R."/>
            <person name="Padilla G."/>
            <person name="Ferreira P."/>
            <person name="Barriuso J."/>
            <person name="Kellner H."/>
            <person name="Castanera R."/>
            <person name="Alfaro M."/>
            <person name="Ramirez L."/>
            <person name="Pisabarro A.G."/>
            <person name="Kuo A."/>
            <person name="Tritt A."/>
            <person name="Lipzen A."/>
            <person name="He G."/>
            <person name="Yan M."/>
            <person name="Ng V."/>
            <person name="Cullen D."/>
            <person name="Martin F."/>
            <person name="Rosso M.-N."/>
            <person name="Henrissat B."/>
            <person name="Hibbett D."/>
            <person name="Martinez A.T."/>
            <person name="Grigoriev I.V."/>
        </authorList>
    </citation>
    <scope>NUCLEOTIDE SEQUENCE</scope>
    <source>
        <strain evidence="6">CBS 247.69</strain>
    </source>
</reference>
<dbReference type="Proteomes" id="UP000807353">
    <property type="component" value="Unassembled WGS sequence"/>
</dbReference>
<dbReference type="SUPFAM" id="SSF51735">
    <property type="entry name" value="NAD(P)-binding Rossmann-fold domains"/>
    <property type="match status" value="1"/>
</dbReference>
<comment type="catalytic activity">
    <reaction evidence="4">
        <text>a (2E,4E)-dienoyl-CoA + NADPH + H(+) = a 4,5-saturated-(3E)-enoyl-CoA + NADP(+)</text>
        <dbReference type="Rhea" id="RHEA:45912"/>
        <dbReference type="ChEBI" id="CHEBI:15378"/>
        <dbReference type="ChEBI" id="CHEBI:57783"/>
        <dbReference type="ChEBI" id="CHEBI:58349"/>
        <dbReference type="ChEBI" id="CHEBI:85101"/>
        <dbReference type="ChEBI" id="CHEBI:85493"/>
        <dbReference type="EC" id="1.3.1.124"/>
    </reaction>
</comment>
<evidence type="ECO:0000256" key="2">
    <source>
        <dbReference type="ARBA" id="ARBA00023002"/>
    </source>
</evidence>
<dbReference type="InterPro" id="IPR002347">
    <property type="entry name" value="SDR_fam"/>
</dbReference>